<organism evidence="1 2">
    <name type="scientific">Puccinia striiformis f. sp. tritici PST-78</name>
    <dbReference type="NCBI Taxonomy" id="1165861"/>
    <lineage>
        <taxon>Eukaryota</taxon>
        <taxon>Fungi</taxon>
        <taxon>Dikarya</taxon>
        <taxon>Basidiomycota</taxon>
        <taxon>Pucciniomycotina</taxon>
        <taxon>Pucciniomycetes</taxon>
        <taxon>Pucciniales</taxon>
        <taxon>Pucciniaceae</taxon>
        <taxon>Puccinia</taxon>
    </lineage>
</organism>
<comment type="caution">
    <text evidence="1">The sequence shown here is derived from an EMBL/GenBank/DDBJ whole genome shotgun (WGS) entry which is preliminary data.</text>
</comment>
<dbReference type="AlphaFoldDB" id="A0A0L0VSF5"/>
<evidence type="ECO:0000313" key="2">
    <source>
        <dbReference type="Proteomes" id="UP000054564"/>
    </source>
</evidence>
<sequence length="509" mass="56677">MRLNHSPNGLTSLTIVATISFKIFVNALPSLGEVSEAIGVSKATNELKMSPSAEQMFKCNPGVDPASHLESSRMRFDELHTKIQGSLDRGNLIHVEDGESDDLWQNVLGIKAGLVPEMVLLHGGYWRLRERCANVMWDYFCVPSGLKKPEILPLHGNTKGSLQPFDHAEGTGLPGGAGLLDASEIEKLKEDSIDLDHADYKSKIESTRQRFRETLDKNDFTTIALKTAPAGLVDIIEEFKHKVAIIWTGPVERQPATSSWGIKYNYYQAPLEGDKLLDMGVPIIAVSTWLGNARMNAIVDKQYMSAYRALLPKGTTFLPTDDSFLGFDNLAKIPTNPKAKFSHYVFSLADGLKEKMIQRYQVLSNTFQSDAQKIQALGLGEDETREAIQKARAEYEKKALLGIRWSTLSAQDTGGNIFREFCPVDHSVQIVTDKGMKEALGEVMEVEMKRPDRDPKNWAIDVSPKKDTNVFLVTQIYSEPLESKVQDVINWMAEGEAPLHFPAVDAKHT</sequence>
<dbReference type="EMBL" id="AJIL01000026">
    <property type="protein sequence ID" value="KNF01935.1"/>
    <property type="molecule type" value="Genomic_DNA"/>
</dbReference>
<gene>
    <name evidence="1" type="ORF">PSTG_04760</name>
</gene>
<reference evidence="2" key="1">
    <citation type="submission" date="2014-03" db="EMBL/GenBank/DDBJ databases">
        <title>The Genome Sequence of Puccinia striiformis f. sp. tritici PST-78.</title>
        <authorList>
            <consortium name="The Broad Institute Genome Sequencing Platform"/>
            <person name="Cuomo C."/>
            <person name="Hulbert S."/>
            <person name="Chen X."/>
            <person name="Walker B."/>
            <person name="Young S.K."/>
            <person name="Zeng Q."/>
            <person name="Gargeya S."/>
            <person name="Fitzgerald M."/>
            <person name="Haas B."/>
            <person name="Abouelleil A."/>
            <person name="Alvarado L."/>
            <person name="Arachchi H.M."/>
            <person name="Berlin A.M."/>
            <person name="Chapman S.B."/>
            <person name="Goldberg J."/>
            <person name="Griggs A."/>
            <person name="Gujja S."/>
            <person name="Hansen M."/>
            <person name="Howarth C."/>
            <person name="Imamovic A."/>
            <person name="Larimer J."/>
            <person name="McCowan C."/>
            <person name="Montmayeur A."/>
            <person name="Murphy C."/>
            <person name="Neiman D."/>
            <person name="Pearson M."/>
            <person name="Priest M."/>
            <person name="Roberts A."/>
            <person name="Saif S."/>
            <person name="Shea T."/>
            <person name="Sisk P."/>
            <person name="Sykes S."/>
            <person name="Wortman J."/>
            <person name="Nusbaum C."/>
            <person name="Birren B."/>
        </authorList>
    </citation>
    <scope>NUCLEOTIDE SEQUENCE [LARGE SCALE GENOMIC DNA]</scope>
    <source>
        <strain evidence="2">race PST-78</strain>
    </source>
</reference>
<protein>
    <submittedName>
        <fullName evidence="1">Uncharacterized protein</fullName>
    </submittedName>
</protein>
<proteinExistence type="predicted"/>
<dbReference type="Proteomes" id="UP000054564">
    <property type="component" value="Unassembled WGS sequence"/>
</dbReference>
<name>A0A0L0VSF5_9BASI</name>
<accession>A0A0L0VSF5</accession>
<keyword evidence="2" id="KW-1185">Reference proteome</keyword>
<dbReference type="OrthoDB" id="2504536at2759"/>
<evidence type="ECO:0000313" key="1">
    <source>
        <dbReference type="EMBL" id="KNF01935.1"/>
    </source>
</evidence>